<accession>A0A550I3N7</accession>
<feature type="signal peptide" evidence="1">
    <location>
        <begin position="1"/>
        <end position="20"/>
    </location>
</feature>
<dbReference type="AlphaFoldDB" id="A0A550I3N7"/>
<proteinExistence type="predicted"/>
<dbReference type="RefSeq" id="WP_143410908.1">
    <property type="nucleotide sequence ID" value="NZ_VHSF01000002.1"/>
</dbReference>
<dbReference type="InterPro" id="IPR046525">
    <property type="entry name" value="DUF6702"/>
</dbReference>
<dbReference type="Pfam" id="PF20420">
    <property type="entry name" value="DUF6702"/>
    <property type="match status" value="1"/>
</dbReference>
<dbReference type="Proteomes" id="UP000315131">
    <property type="component" value="Unassembled WGS sequence"/>
</dbReference>
<reference evidence="2 3" key="1">
    <citation type="submission" date="2019-06" db="EMBL/GenBank/DDBJ databases">
        <title>Gramella sabulilitoris sp. nov., isolated from a marine sand.</title>
        <authorList>
            <person name="Yoon J.-H."/>
        </authorList>
    </citation>
    <scope>NUCLEOTIDE SEQUENCE [LARGE SCALE GENOMIC DNA]</scope>
    <source>
        <strain evidence="2 3">HSMS-1</strain>
    </source>
</reference>
<evidence type="ECO:0000313" key="3">
    <source>
        <dbReference type="Proteomes" id="UP000315131"/>
    </source>
</evidence>
<comment type="caution">
    <text evidence="2">The sequence shown here is derived from an EMBL/GenBank/DDBJ whole genome shotgun (WGS) entry which is preliminary data.</text>
</comment>
<name>A0A550I3N7_9FLAO</name>
<organism evidence="2 3">
    <name type="scientific">Christiangramia sabulilitoris</name>
    <dbReference type="NCBI Taxonomy" id="2583991"/>
    <lineage>
        <taxon>Bacteria</taxon>
        <taxon>Pseudomonadati</taxon>
        <taxon>Bacteroidota</taxon>
        <taxon>Flavobacteriia</taxon>
        <taxon>Flavobacteriales</taxon>
        <taxon>Flavobacteriaceae</taxon>
        <taxon>Christiangramia</taxon>
    </lineage>
</organism>
<gene>
    <name evidence="2" type="ORF">FGM01_09345</name>
</gene>
<evidence type="ECO:0000256" key="1">
    <source>
        <dbReference type="SAM" id="SignalP"/>
    </source>
</evidence>
<keyword evidence="3" id="KW-1185">Reference proteome</keyword>
<keyword evidence="1" id="KW-0732">Signal</keyword>
<evidence type="ECO:0000313" key="2">
    <source>
        <dbReference type="EMBL" id="TRO65593.1"/>
    </source>
</evidence>
<protein>
    <recommendedName>
        <fullName evidence="4">Peptidase E</fullName>
    </recommendedName>
</protein>
<dbReference type="EMBL" id="VHSF01000002">
    <property type="protein sequence ID" value="TRO65593.1"/>
    <property type="molecule type" value="Genomic_DNA"/>
</dbReference>
<sequence length="166" mass="19205">MKKTLVLLFAIISLCSFTNADHETYLSVTEIEYKKEQKSLQIISRVFIDDFEDVLSKRYQKKISLSYKEDLISNKPLIEKYLAKKLNISVNGKELKLNFLGSKFDADQIVLFIESVNTENFSKIKVENLILTDLFDSQKNIVHVKKGEDIESMLLLKENSSKTINF</sequence>
<feature type="chain" id="PRO_5021713320" description="Peptidase E" evidence="1">
    <location>
        <begin position="21"/>
        <end position="166"/>
    </location>
</feature>
<evidence type="ECO:0008006" key="4">
    <source>
        <dbReference type="Google" id="ProtNLM"/>
    </source>
</evidence>
<dbReference type="OrthoDB" id="5735516at2"/>